<sequence>LKNGKKNKRNRLPSPSSILSVLAYRSLYDPGENVILNGSKIILKVEVSQGEQEQVNGMSKRVGKDKNELIH</sequence>
<organism evidence="2 3">
    <name type="scientific">Halocaridina rubra</name>
    <name type="common">Hawaiian red shrimp</name>
    <dbReference type="NCBI Taxonomy" id="373956"/>
    <lineage>
        <taxon>Eukaryota</taxon>
        <taxon>Metazoa</taxon>
        <taxon>Ecdysozoa</taxon>
        <taxon>Arthropoda</taxon>
        <taxon>Crustacea</taxon>
        <taxon>Multicrustacea</taxon>
        <taxon>Malacostraca</taxon>
        <taxon>Eumalacostraca</taxon>
        <taxon>Eucarida</taxon>
        <taxon>Decapoda</taxon>
        <taxon>Pleocyemata</taxon>
        <taxon>Caridea</taxon>
        <taxon>Atyoidea</taxon>
        <taxon>Atyidae</taxon>
        <taxon>Halocaridina</taxon>
    </lineage>
</organism>
<dbReference type="Proteomes" id="UP001381693">
    <property type="component" value="Unassembled WGS sequence"/>
</dbReference>
<proteinExistence type="predicted"/>
<feature type="non-terminal residue" evidence="2">
    <location>
        <position position="1"/>
    </location>
</feature>
<dbReference type="AlphaFoldDB" id="A0AAN8XLZ8"/>
<name>A0AAN8XLZ8_HALRR</name>
<comment type="caution">
    <text evidence="2">The sequence shown here is derived from an EMBL/GenBank/DDBJ whole genome shotgun (WGS) entry which is preliminary data.</text>
</comment>
<feature type="region of interest" description="Disordered" evidence="1">
    <location>
        <begin position="52"/>
        <end position="71"/>
    </location>
</feature>
<evidence type="ECO:0000256" key="1">
    <source>
        <dbReference type="SAM" id="MobiDB-lite"/>
    </source>
</evidence>
<protein>
    <submittedName>
        <fullName evidence="2">Uncharacterized protein</fullName>
    </submittedName>
</protein>
<keyword evidence="3" id="KW-1185">Reference proteome</keyword>
<dbReference type="EMBL" id="JAXCGZ010001460">
    <property type="protein sequence ID" value="KAK7085241.1"/>
    <property type="molecule type" value="Genomic_DNA"/>
</dbReference>
<gene>
    <name evidence="2" type="ORF">SK128_020359</name>
</gene>
<accession>A0AAN8XLZ8</accession>
<evidence type="ECO:0000313" key="2">
    <source>
        <dbReference type="EMBL" id="KAK7085241.1"/>
    </source>
</evidence>
<feature type="compositionally biased region" description="Basic and acidic residues" evidence="1">
    <location>
        <begin position="62"/>
        <end position="71"/>
    </location>
</feature>
<reference evidence="2 3" key="1">
    <citation type="submission" date="2023-11" db="EMBL/GenBank/DDBJ databases">
        <title>Halocaridina rubra genome assembly.</title>
        <authorList>
            <person name="Smith C."/>
        </authorList>
    </citation>
    <scope>NUCLEOTIDE SEQUENCE [LARGE SCALE GENOMIC DNA]</scope>
    <source>
        <strain evidence="2">EP-1</strain>
        <tissue evidence="2">Whole</tissue>
    </source>
</reference>
<evidence type="ECO:0000313" key="3">
    <source>
        <dbReference type="Proteomes" id="UP001381693"/>
    </source>
</evidence>